<proteinExistence type="predicted"/>
<comment type="caution">
    <text evidence="1">The sequence shown here is derived from an EMBL/GenBank/DDBJ whole genome shotgun (WGS) entry which is preliminary data.</text>
</comment>
<reference evidence="1" key="1">
    <citation type="journal article" date="2014" name="Int. J. Syst. Evol. Microbiol.">
        <title>Complete genome sequence of Corynebacterium casei LMG S-19264T (=DSM 44701T), isolated from a smear-ripened cheese.</title>
        <authorList>
            <consortium name="US DOE Joint Genome Institute (JGI-PGF)"/>
            <person name="Walter F."/>
            <person name="Albersmeier A."/>
            <person name="Kalinowski J."/>
            <person name="Ruckert C."/>
        </authorList>
    </citation>
    <scope>NUCLEOTIDE SEQUENCE</scope>
    <source>
        <strain evidence="1">CCM 7664</strain>
    </source>
</reference>
<dbReference type="EMBL" id="BMDP01000001">
    <property type="protein sequence ID" value="GGI53745.1"/>
    <property type="molecule type" value="Genomic_DNA"/>
</dbReference>
<accession>A0A8J3B2L7</accession>
<evidence type="ECO:0000313" key="2">
    <source>
        <dbReference type="Proteomes" id="UP000627205"/>
    </source>
</evidence>
<dbReference type="AlphaFoldDB" id="A0A8J3B2L7"/>
<name>A0A8J3B2L7_9BURK</name>
<protein>
    <submittedName>
        <fullName evidence="1">Uncharacterized protein</fullName>
    </submittedName>
</protein>
<gene>
    <name evidence="1" type="ORF">GCM10011430_09190</name>
</gene>
<keyword evidence="2" id="KW-1185">Reference proteome</keyword>
<organism evidence="1 2">
    <name type="scientific">Oxalicibacterium solurbis</name>
    <dbReference type="NCBI Taxonomy" id="69280"/>
    <lineage>
        <taxon>Bacteria</taxon>
        <taxon>Pseudomonadati</taxon>
        <taxon>Pseudomonadota</taxon>
        <taxon>Betaproteobacteria</taxon>
        <taxon>Burkholderiales</taxon>
        <taxon>Oxalobacteraceae</taxon>
        <taxon>Oxalicibacterium</taxon>
    </lineage>
</organism>
<evidence type="ECO:0000313" key="1">
    <source>
        <dbReference type="EMBL" id="GGI53745.1"/>
    </source>
</evidence>
<reference evidence="1" key="2">
    <citation type="submission" date="2020-09" db="EMBL/GenBank/DDBJ databases">
        <authorList>
            <person name="Sun Q."/>
            <person name="Sedlacek I."/>
        </authorList>
    </citation>
    <scope>NUCLEOTIDE SEQUENCE</scope>
    <source>
        <strain evidence="1">CCM 7664</strain>
    </source>
</reference>
<sequence>MTMLVVQRTGVWPFCTLMAQHPVLLWREKPAPFFIGMRDSEGFLSGSWCCMSRTWHKARRNQRTCHSGGEAATGKQE</sequence>
<dbReference type="Proteomes" id="UP000627205">
    <property type="component" value="Unassembled WGS sequence"/>
</dbReference>